<reference evidence="1" key="2">
    <citation type="journal article" date="2015" name="Data Brief">
        <title>Shoot transcriptome of the giant reed, Arundo donax.</title>
        <authorList>
            <person name="Barrero R.A."/>
            <person name="Guerrero F.D."/>
            <person name="Moolhuijzen P."/>
            <person name="Goolsby J.A."/>
            <person name="Tidwell J."/>
            <person name="Bellgard S.E."/>
            <person name="Bellgard M.I."/>
        </authorList>
    </citation>
    <scope>NUCLEOTIDE SEQUENCE</scope>
    <source>
        <tissue evidence="1">Shoot tissue taken approximately 20 cm above the soil surface</tissue>
    </source>
</reference>
<protein>
    <submittedName>
        <fullName evidence="1">Uncharacterized protein</fullName>
    </submittedName>
</protein>
<dbReference type="AlphaFoldDB" id="A0A0A9EKX4"/>
<reference evidence="1" key="1">
    <citation type="submission" date="2014-09" db="EMBL/GenBank/DDBJ databases">
        <authorList>
            <person name="Magalhaes I.L.F."/>
            <person name="Oliveira U."/>
            <person name="Santos F.R."/>
            <person name="Vidigal T.H.D.A."/>
            <person name="Brescovit A.D."/>
            <person name="Santos A.J."/>
        </authorList>
    </citation>
    <scope>NUCLEOTIDE SEQUENCE</scope>
    <source>
        <tissue evidence="1">Shoot tissue taken approximately 20 cm above the soil surface</tissue>
    </source>
</reference>
<dbReference type="EMBL" id="GBRH01196491">
    <property type="protein sequence ID" value="JAE01405.1"/>
    <property type="molecule type" value="Transcribed_RNA"/>
</dbReference>
<sequence length="68" mass="7371">MRLVLRERGADHAWITTGPSPASAPGDDAIRRHLSLGLSSNEVGGDFFFFSPFWIDLGIELDPTGKGD</sequence>
<accession>A0A0A9EKX4</accession>
<name>A0A0A9EKX4_ARUDO</name>
<evidence type="ECO:0000313" key="1">
    <source>
        <dbReference type="EMBL" id="JAE01405.1"/>
    </source>
</evidence>
<organism evidence="1">
    <name type="scientific">Arundo donax</name>
    <name type="common">Giant reed</name>
    <name type="synonym">Donax arundinaceus</name>
    <dbReference type="NCBI Taxonomy" id="35708"/>
    <lineage>
        <taxon>Eukaryota</taxon>
        <taxon>Viridiplantae</taxon>
        <taxon>Streptophyta</taxon>
        <taxon>Embryophyta</taxon>
        <taxon>Tracheophyta</taxon>
        <taxon>Spermatophyta</taxon>
        <taxon>Magnoliopsida</taxon>
        <taxon>Liliopsida</taxon>
        <taxon>Poales</taxon>
        <taxon>Poaceae</taxon>
        <taxon>PACMAD clade</taxon>
        <taxon>Arundinoideae</taxon>
        <taxon>Arundineae</taxon>
        <taxon>Arundo</taxon>
    </lineage>
</organism>
<proteinExistence type="predicted"/>